<keyword evidence="3 12" id="KW-0813">Transport</keyword>
<comment type="subunit">
    <text evidence="12">Component of the TIM23 complex.</text>
</comment>
<keyword evidence="5" id="KW-0999">Mitochondrion inner membrane</keyword>
<feature type="domain" description="FCP1 homology" evidence="13">
    <location>
        <begin position="163"/>
        <end position="309"/>
    </location>
</feature>
<dbReference type="Pfam" id="PF03031">
    <property type="entry name" value="NIF"/>
    <property type="match status" value="1"/>
</dbReference>
<sequence>MHAEGKPGSTPGVTSRLAALSEESGAGSKFFDKVPLPEGAAAVAGSGAARQAGAAAGAEAASASAAAPSTPLSRAISVIGNGLFFGGVATASYFGYYYYRYDADELERMVEETRTKPENAFPGSGLWVPAMEWFVEQRRSVEGEMKKYADPPSEKLLPDLPPQARHVKTLVLDLDDLLVHSHWTRERGWRTFKRPGAEAFIADMAQHYELVLYTDSVFSYVDPIMDRLDPQRLIQYRLYRDSTQYVHGQHMRDLAKLNRDPRQVLYLSTRKDGARANTLQPENTLFLRPWKLESGDTTLLDMLPLLEQIVRSSIPVTDVRDVVKTYQDEPDIPAAYRERVRLAEEQRAQRTKAGRGFFGGLAK</sequence>
<keyword evidence="8" id="KW-1133">Transmembrane helix</keyword>
<evidence type="ECO:0000256" key="7">
    <source>
        <dbReference type="ARBA" id="ARBA00022946"/>
    </source>
</evidence>
<organism evidence="14 15">
    <name type="scientific">Prototheca wickerhamii</name>
    <dbReference type="NCBI Taxonomy" id="3111"/>
    <lineage>
        <taxon>Eukaryota</taxon>
        <taxon>Viridiplantae</taxon>
        <taxon>Chlorophyta</taxon>
        <taxon>core chlorophytes</taxon>
        <taxon>Trebouxiophyceae</taxon>
        <taxon>Chlorellales</taxon>
        <taxon>Chlorellaceae</taxon>
        <taxon>Prototheca</taxon>
    </lineage>
</organism>
<dbReference type="Gene3D" id="3.40.50.1000">
    <property type="entry name" value="HAD superfamily/HAD-like"/>
    <property type="match status" value="1"/>
</dbReference>
<evidence type="ECO:0000256" key="1">
    <source>
        <dbReference type="ARBA" id="ARBA00004434"/>
    </source>
</evidence>
<keyword evidence="4" id="KW-0812">Transmembrane</keyword>
<dbReference type="GO" id="GO:0015031">
    <property type="term" value="P:protein transport"/>
    <property type="evidence" value="ECO:0007669"/>
    <property type="project" value="UniProtKB-KW"/>
</dbReference>
<evidence type="ECO:0000256" key="4">
    <source>
        <dbReference type="ARBA" id="ARBA00022692"/>
    </source>
</evidence>
<comment type="function">
    <text evidence="12">Essential component of the TIM23 complex, a complex that mediates the translocation of transit peptide-containing proteins across the mitochondrial inner membrane.</text>
</comment>
<dbReference type="AlphaFoldDB" id="A0AAD9IMW7"/>
<dbReference type="CDD" id="cd07521">
    <property type="entry name" value="HAD_FCP1-like"/>
    <property type="match status" value="1"/>
</dbReference>
<evidence type="ECO:0000256" key="9">
    <source>
        <dbReference type="ARBA" id="ARBA00023010"/>
    </source>
</evidence>
<dbReference type="FunFam" id="3.40.50.1000:FF:000019">
    <property type="entry name" value="Mitochondrial import inner membrane translocase subunit TIM50"/>
    <property type="match status" value="1"/>
</dbReference>
<dbReference type="EMBL" id="JASFZW010000001">
    <property type="protein sequence ID" value="KAK2080395.1"/>
    <property type="molecule type" value="Genomic_DNA"/>
</dbReference>
<evidence type="ECO:0000313" key="15">
    <source>
        <dbReference type="Proteomes" id="UP001255856"/>
    </source>
</evidence>
<dbReference type="SUPFAM" id="SSF56784">
    <property type="entry name" value="HAD-like"/>
    <property type="match status" value="1"/>
</dbReference>
<dbReference type="InterPro" id="IPR023214">
    <property type="entry name" value="HAD_sf"/>
</dbReference>
<protein>
    <recommendedName>
        <fullName evidence="12">Mitochondrial import inner membrane translocase subunit TIM50</fullName>
    </recommendedName>
</protein>
<keyword evidence="15" id="KW-1185">Reference proteome</keyword>
<accession>A0AAD9IMW7</accession>
<dbReference type="Proteomes" id="UP001255856">
    <property type="component" value="Unassembled WGS sequence"/>
</dbReference>
<keyword evidence="9 12" id="KW-0811">Translocation</keyword>
<dbReference type="SMART" id="SM00577">
    <property type="entry name" value="CPDc"/>
    <property type="match status" value="1"/>
</dbReference>
<evidence type="ECO:0000256" key="11">
    <source>
        <dbReference type="ARBA" id="ARBA00023136"/>
    </source>
</evidence>
<dbReference type="InterPro" id="IPR050365">
    <property type="entry name" value="TIM50"/>
</dbReference>
<comment type="subcellular location">
    <subcellularLocation>
        <location evidence="1 12">Mitochondrion inner membrane</location>
        <topology evidence="1 12">Single-pass membrane protein</topology>
    </subcellularLocation>
</comment>
<keyword evidence="7 12" id="KW-0809">Transit peptide</keyword>
<evidence type="ECO:0000313" key="14">
    <source>
        <dbReference type="EMBL" id="KAK2080395.1"/>
    </source>
</evidence>
<dbReference type="InterPro" id="IPR004274">
    <property type="entry name" value="FCP1_dom"/>
</dbReference>
<keyword evidence="10 12" id="KW-0496">Mitochondrion</keyword>
<keyword evidence="6 12" id="KW-0653">Protein transport</keyword>
<reference evidence="14" key="1">
    <citation type="submission" date="2021-01" db="EMBL/GenBank/DDBJ databases">
        <authorList>
            <person name="Eckstrom K.M.E."/>
        </authorList>
    </citation>
    <scope>NUCLEOTIDE SEQUENCE</scope>
    <source>
        <strain evidence="14">UVCC 0001</strain>
    </source>
</reference>
<dbReference type="PANTHER" id="PTHR12210">
    <property type="entry name" value="DULLARD PROTEIN PHOSPHATASE"/>
    <property type="match status" value="1"/>
</dbReference>
<evidence type="ECO:0000256" key="6">
    <source>
        <dbReference type="ARBA" id="ARBA00022927"/>
    </source>
</evidence>
<comment type="similarity">
    <text evidence="2 12">Belongs to the TIM50 family.</text>
</comment>
<dbReference type="InterPro" id="IPR036412">
    <property type="entry name" value="HAD-like_sf"/>
</dbReference>
<gene>
    <name evidence="14" type="ORF">QBZ16_000248</name>
</gene>
<proteinExistence type="inferred from homology"/>
<evidence type="ECO:0000256" key="2">
    <source>
        <dbReference type="ARBA" id="ARBA00006344"/>
    </source>
</evidence>
<evidence type="ECO:0000256" key="12">
    <source>
        <dbReference type="RuleBase" id="RU365079"/>
    </source>
</evidence>
<evidence type="ECO:0000259" key="13">
    <source>
        <dbReference type="PROSITE" id="PS50969"/>
    </source>
</evidence>
<evidence type="ECO:0000256" key="3">
    <source>
        <dbReference type="ARBA" id="ARBA00022448"/>
    </source>
</evidence>
<comment type="caution">
    <text evidence="14">The sequence shown here is derived from an EMBL/GenBank/DDBJ whole genome shotgun (WGS) entry which is preliminary data.</text>
</comment>
<evidence type="ECO:0000256" key="5">
    <source>
        <dbReference type="ARBA" id="ARBA00022792"/>
    </source>
</evidence>
<keyword evidence="11" id="KW-0472">Membrane</keyword>
<evidence type="ECO:0000256" key="10">
    <source>
        <dbReference type="ARBA" id="ARBA00023128"/>
    </source>
</evidence>
<name>A0AAD9IMW7_PROWI</name>
<evidence type="ECO:0000256" key="8">
    <source>
        <dbReference type="ARBA" id="ARBA00022989"/>
    </source>
</evidence>
<dbReference type="GO" id="GO:0005744">
    <property type="term" value="C:TIM23 mitochondrial import inner membrane translocase complex"/>
    <property type="evidence" value="ECO:0007669"/>
    <property type="project" value="UniProtKB-UniRule"/>
</dbReference>
<dbReference type="PROSITE" id="PS50969">
    <property type="entry name" value="FCP1"/>
    <property type="match status" value="1"/>
</dbReference>